<dbReference type="RefSeq" id="WP_011794744.1">
    <property type="nucleotide sequence ID" value="NZ_CP023687.1"/>
</dbReference>
<keyword evidence="2" id="KW-1185">Reference proteome</keyword>
<dbReference type="Proteomes" id="UP001242732">
    <property type="component" value="Chromosome"/>
</dbReference>
<evidence type="ECO:0000313" key="2">
    <source>
        <dbReference type="Proteomes" id="UP001242732"/>
    </source>
</evidence>
<proteinExistence type="predicted"/>
<gene>
    <name evidence="1" type="ORF">QRO08_16730</name>
</gene>
<evidence type="ECO:0000313" key="1">
    <source>
        <dbReference type="EMBL" id="WIY47474.1"/>
    </source>
</evidence>
<dbReference type="EMBL" id="CP127363">
    <property type="protein sequence ID" value="WIY47474.1"/>
    <property type="molecule type" value="Genomic_DNA"/>
</dbReference>
<reference evidence="1 2" key="1">
    <citation type="submission" date="2023-06" db="EMBL/GenBank/DDBJ databases">
        <authorList>
            <person name="Ham H."/>
            <person name="Park D.S."/>
        </authorList>
    </citation>
    <scope>NUCLEOTIDE SEQUENCE [LARGE SCALE GENOMIC DNA]</scope>
    <source>
        <strain evidence="1 2">KACC 17005</strain>
    </source>
</reference>
<protein>
    <submittedName>
        <fullName evidence="1">Uncharacterized protein</fullName>
    </submittedName>
</protein>
<name>A0ABY9AKV7_PARCI</name>
<sequence length="97" mass="10411">MSEQQLVDLIEGLANHCANLADETASLGTRSGAAHDVHTALLVAVVLTMKHNGMVLEQLRPVFALMAENFANGRDADRKREIISLAGAFDEQLAAII</sequence>
<organism evidence="1 2">
    <name type="scientific">Paracidovorax citrulli</name>
    <name type="common">Acidovorax citrulli</name>
    <dbReference type="NCBI Taxonomy" id="80869"/>
    <lineage>
        <taxon>Bacteria</taxon>
        <taxon>Pseudomonadati</taxon>
        <taxon>Pseudomonadota</taxon>
        <taxon>Betaproteobacteria</taxon>
        <taxon>Burkholderiales</taxon>
        <taxon>Comamonadaceae</taxon>
        <taxon>Paracidovorax</taxon>
    </lineage>
</organism>
<accession>A0ABY9AKV7</accession>